<reference evidence="6 7" key="1">
    <citation type="journal article" date="2016" name="Mol. Biol. Evol.">
        <title>Comparative Genomics of Early-Diverging Mushroom-Forming Fungi Provides Insights into the Origins of Lignocellulose Decay Capabilities.</title>
        <authorList>
            <person name="Nagy L.G."/>
            <person name="Riley R."/>
            <person name="Tritt A."/>
            <person name="Adam C."/>
            <person name="Daum C."/>
            <person name="Floudas D."/>
            <person name="Sun H."/>
            <person name="Yadav J.S."/>
            <person name="Pangilinan J."/>
            <person name="Larsson K.H."/>
            <person name="Matsuura K."/>
            <person name="Barry K."/>
            <person name="Labutti K."/>
            <person name="Kuo R."/>
            <person name="Ohm R.A."/>
            <person name="Bhattacharya S.S."/>
            <person name="Shirouzu T."/>
            <person name="Yoshinaga Y."/>
            <person name="Martin F.M."/>
            <person name="Grigoriev I.V."/>
            <person name="Hibbett D.S."/>
        </authorList>
    </citation>
    <scope>NUCLEOTIDE SEQUENCE [LARGE SCALE GENOMIC DNA]</scope>
    <source>
        <strain evidence="6 7">HHB12029</strain>
    </source>
</reference>
<keyword evidence="2 4" id="KW-0863">Zinc-finger</keyword>
<evidence type="ECO:0000256" key="3">
    <source>
        <dbReference type="ARBA" id="ARBA00022833"/>
    </source>
</evidence>
<dbReference type="SUPFAM" id="SSF144232">
    <property type="entry name" value="HIT/MYND zinc finger-like"/>
    <property type="match status" value="2"/>
</dbReference>
<gene>
    <name evidence="6" type="ORF">EXIGLDRAFT_830784</name>
</gene>
<proteinExistence type="predicted"/>
<dbReference type="InParanoid" id="A0A165N8L8"/>
<accession>A0A165N8L8</accession>
<evidence type="ECO:0000259" key="5">
    <source>
        <dbReference type="PROSITE" id="PS50865"/>
    </source>
</evidence>
<evidence type="ECO:0000256" key="2">
    <source>
        <dbReference type="ARBA" id="ARBA00022771"/>
    </source>
</evidence>
<organism evidence="6 7">
    <name type="scientific">Exidia glandulosa HHB12029</name>
    <dbReference type="NCBI Taxonomy" id="1314781"/>
    <lineage>
        <taxon>Eukaryota</taxon>
        <taxon>Fungi</taxon>
        <taxon>Dikarya</taxon>
        <taxon>Basidiomycota</taxon>
        <taxon>Agaricomycotina</taxon>
        <taxon>Agaricomycetes</taxon>
        <taxon>Auriculariales</taxon>
        <taxon>Exidiaceae</taxon>
        <taxon>Exidia</taxon>
    </lineage>
</organism>
<evidence type="ECO:0000256" key="4">
    <source>
        <dbReference type="PROSITE-ProRule" id="PRU00134"/>
    </source>
</evidence>
<name>A0A165N8L8_EXIGL</name>
<dbReference type="InterPro" id="IPR002893">
    <property type="entry name" value="Znf_MYND"/>
</dbReference>
<dbReference type="EMBL" id="KV425901">
    <property type="protein sequence ID" value="KZW00378.1"/>
    <property type="molecule type" value="Genomic_DNA"/>
</dbReference>
<dbReference type="Pfam" id="PF01753">
    <property type="entry name" value="zf-MYND"/>
    <property type="match status" value="1"/>
</dbReference>
<feature type="domain" description="MYND-type" evidence="5">
    <location>
        <begin position="242"/>
        <end position="287"/>
    </location>
</feature>
<dbReference type="AlphaFoldDB" id="A0A165N8L8"/>
<keyword evidence="7" id="KW-1185">Reference proteome</keyword>
<keyword evidence="3" id="KW-0862">Zinc</keyword>
<protein>
    <recommendedName>
        <fullName evidence="5">MYND-type domain-containing protein</fullName>
    </recommendedName>
</protein>
<dbReference type="STRING" id="1314781.A0A165N8L8"/>
<feature type="domain" description="MYND-type" evidence="5">
    <location>
        <begin position="5"/>
        <end position="47"/>
    </location>
</feature>
<evidence type="ECO:0000313" key="6">
    <source>
        <dbReference type="EMBL" id="KZW00378.1"/>
    </source>
</evidence>
<dbReference type="PROSITE" id="PS50865">
    <property type="entry name" value="ZF_MYND_2"/>
    <property type="match status" value="2"/>
</dbReference>
<dbReference type="Gene3D" id="6.10.140.2220">
    <property type="match status" value="2"/>
</dbReference>
<dbReference type="OrthoDB" id="2945048at2759"/>
<dbReference type="Proteomes" id="UP000077266">
    <property type="component" value="Unassembled WGS sequence"/>
</dbReference>
<sequence length="447" mass="50206">MVLQCANCCRTDEECGTALRRCGACQRAFYCSKECQVSDRPRHKDECKRHSAAPSTTSTEVQDGVRLHEFFKIHQQKINECAIHALCAHSDVRLRERCFLRLALHSVPDAATPASFFTLMDASIVHFAAYWRNKDDNHDPSTKKTRLAPSKDLLVVVLEVNGNHTCDLVTKLAVPKLFGNLWGDPFLWKRELHLAMTCRCLQERVPAGNDDLANDLTGRIDLSGLSFLRPHFAEQVLLPLACVKCAKLPGPSSTATWPRCPRCKHATYCSPSCLAAATSMPSHTKNCKKRAELPMSEVVSAANVAEFVTSNANLEVFRVAALVALDAAHHPARLIDRPLVIQLRRRKGASPCHPDHQYSVHRAQTLASSLIPYGEHLMRMYEYHYEASLEQISGPNDFGACPVLYVDLEEKAYFMDTVLFRRETARMSILPRDWRAWLNVKINGASR</sequence>
<dbReference type="PROSITE" id="PS01360">
    <property type="entry name" value="ZF_MYND_1"/>
    <property type="match status" value="2"/>
</dbReference>
<evidence type="ECO:0000313" key="7">
    <source>
        <dbReference type="Proteomes" id="UP000077266"/>
    </source>
</evidence>
<evidence type="ECO:0000256" key="1">
    <source>
        <dbReference type="ARBA" id="ARBA00022723"/>
    </source>
</evidence>
<dbReference type="GO" id="GO:0008270">
    <property type="term" value="F:zinc ion binding"/>
    <property type="evidence" value="ECO:0007669"/>
    <property type="project" value="UniProtKB-KW"/>
</dbReference>
<keyword evidence="1" id="KW-0479">Metal-binding</keyword>